<dbReference type="Proteomes" id="UP000523545">
    <property type="component" value="Unassembled WGS sequence"/>
</dbReference>
<feature type="compositionally biased region" description="Low complexity" evidence="1">
    <location>
        <begin position="109"/>
        <end position="123"/>
    </location>
</feature>
<protein>
    <submittedName>
        <fullName evidence="3">Uncharacterized protein</fullName>
    </submittedName>
</protein>
<keyword evidence="2" id="KW-1133">Transmembrane helix</keyword>
<feature type="compositionally biased region" description="Low complexity" evidence="1">
    <location>
        <begin position="184"/>
        <end position="198"/>
    </location>
</feature>
<dbReference type="RefSeq" id="WP_179780130.1">
    <property type="nucleotide sequence ID" value="NZ_JACCHK010000001.1"/>
</dbReference>
<feature type="region of interest" description="Disordered" evidence="1">
    <location>
        <begin position="386"/>
        <end position="421"/>
    </location>
</feature>
<feature type="compositionally biased region" description="Polar residues" evidence="1">
    <location>
        <begin position="74"/>
        <end position="87"/>
    </location>
</feature>
<keyword evidence="4" id="KW-1185">Reference proteome</keyword>
<sequence length="681" mass="71233">MRTRVVALEAQTGRRERPCSSPRRLPARFISVDTSPTPAPDATPRGTPRPDVTTAGRPSSPKIGRSGNGRHRSGTASETTRSTDTGVGSTTGRPTGARRAATDRDADAAARASRPANARSGSPGLPTAALRTARGREPKKNRTTTGQVPEKTRTTTGQGPTQNRGTTGRGPGTTGTTTRREAAAEPPTDTADATGPAPVSRRRRTLLLLLALTAATSATALVLGLLSWAPDPPEPTRPLTLAEGERLAAVRVTNLRDLRAGVRVTAGADAARIELVGWVDWSRSLVYLDVGGPGAGAERGLVQRVGPVLVIRPDPAAVPTPAAPPLLPPADRWRLHRLAPGTNLAPVLDLLLGLAADRPDQTQAVTGSGARWIAQDTVAAGPVDVLEAPLPAGPPRRSPALVSTAAPTPSAGSASSEPDGQTRFWLDQDARLHKLVTRLPGVGPVTMILNRADRPTLRPVDALGGRPGLPRALTDAERRRLDRLPARLRAQRGATMTLTAPVGTDTNLRGAGWVSWTTGTAYLAVADLGVPDRRTLLRRDTAGLARADLPAAAAGGGTAEAPDRPPLPPPAGPWRAQRSGGDDLNVLVEAAVAAGSVGPPGTAVRVREDVTAGRTVDVVEVGPADARLRYWIDRDGSLRRLELHTDANAWAQLDLQPAVVPRLTPTPRPAAKPRPTTPRPR</sequence>
<reference evidence="3 4" key="1">
    <citation type="submission" date="2020-07" db="EMBL/GenBank/DDBJ databases">
        <title>Sequencing the genomes of 1000 actinobacteria strains.</title>
        <authorList>
            <person name="Klenk H.-P."/>
        </authorList>
    </citation>
    <scope>NUCLEOTIDE SEQUENCE [LARGE SCALE GENOMIC DNA]</scope>
    <source>
        <strain evidence="3 4">DSM 45876</strain>
    </source>
</reference>
<name>A0A7Z0BCJ5_9ACTN</name>
<dbReference type="EMBL" id="JACCHK010000001">
    <property type="protein sequence ID" value="NYH42298.1"/>
    <property type="molecule type" value="Genomic_DNA"/>
</dbReference>
<feature type="compositionally biased region" description="Low complexity" evidence="1">
    <location>
        <begin position="88"/>
        <end position="99"/>
    </location>
</feature>
<evidence type="ECO:0000256" key="2">
    <source>
        <dbReference type="SAM" id="Phobius"/>
    </source>
</evidence>
<evidence type="ECO:0000313" key="4">
    <source>
        <dbReference type="Proteomes" id="UP000523545"/>
    </source>
</evidence>
<comment type="caution">
    <text evidence="3">The sequence shown here is derived from an EMBL/GenBank/DDBJ whole genome shotgun (WGS) entry which is preliminary data.</text>
</comment>
<feature type="region of interest" description="Disordered" evidence="1">
    <location>
        <begin position="658"/>
        <end position="681"/>
    </location>
</feature>
<gene>
    <name evidence="3" type="ORF">HNR22_002025</name>
</gene>
<proteinExistence type="predicted"/>
<keyword evidence="2" id="KW-0812">Transmembrane</keyword>
<evidence type="ECO:0000256" key="1">
    <source>
        <dbReference type="SAM" id="MobiDB-lite"/>
    </source>
</evidence>
<feature type="compositionally biased region" description="Pro residues" evidence="1">
    <location>
        <begin position="664"/>
        <end position="681"/>
    </location>
</feature>
<feature type="compositionally biased region" description="Low complexity" evidence="1">
    <location>
        <begin position="33"/>
        <end position="44"/>
    </location>
</feature>
<feature type="region of interest" description="Disordered" evidence="1">
    <location>
        <begin position="552"/>
        <end position="580"/>
    </location>
</feature>
<keyword evidence="2" id="KW-0472">Membrane</keyword>
<organism evidence="3 4">
    <name type="scientific">Micromonospora jinlongensis</name>
    <dbReference type="NCBI Taxonomy" id="1287877"/>
    <lineage>
        <taxon>Bacteria</taxon>
        <taxon>Bacillati</taxon>
        <taxon>Actinomycetota</taxon>
        <taxon>Actinomycetes</taxon>
        <taxon>Micromonosporales</taxon>
        <taxon>Micromonosporaceae</taxon>
        <taxon>Micromonospora</taxon>
    </lineage>
</organism>
<feature type="region of interest" description="Disordered" evidence="1">
    <location>
        <begin position="1"/>
        <end position="198"/>
    </location>
</feature>
<dbReference type="AlphaFoldDB" id="A0A7Z0BCJ5"/>
<accession>A0A7Z0BCJ5</accession>
<evidence type="ECO:0000313" key="3">
    <source>
        <dbReference type="EMBL" id="NYH42298.1"/>
    </source>
</evidence>
<feature type="compositionally biased region" description="Low complexity" evidence="1">
    <location>
        <begin position="154"/>
        <end position="166"/>
    </location>
</feature>
<feature type="transmembrane region" description="Helical" evidence="2">
    <location>
        <begin position="206"/>
        <end position="229"/>
    </location>
</feature>
<feature type="compositionally biased region" description="Low complexity" evidence="1">
    <location>
        <begin position="403"/>
        <end position="416"/>
    </location>
</feature>